<reference evidence="2" key="1">
    <citation type="submission" date="2023-07" db="EMBL/GenBank/DDBJ databases">
        <title>Black Yeasts Isolated from many extreme environments.</title>
        <authorList>
            <person name="Coleine C."/>
            <person name="Stajich J.E."/>
            <person name="Selbmann L."/>
        </authorList>
    </citation>
    <scope>NUCLEOTIDE SEQUENCE</scope>
    <source>
        <strain evidence="2">CCFEE 5485</strain>
    </source>
</reference>
<dbReference type="AlphaFoldDB" id="A0AAE0TRS6"/>
<protein>
    <submittedName>
        <fullName evidence="2">Uncharacterized protein</fullName>
    </submittedName>
</protein>
<feature type="region of interest" description="Disordered" evidence="1">
    <location>
        <begin position="1"/>
        <end position="145"/>
    </location>
</feature>
<feature type="compositionally biased region" description="Low complexity" evidence="1">
    <location>
        <begin position="60"/>
        <end position="72"/>
    </location>
</feature>
<evidence type="ECO:0000313" key="3">
    <source>
        <dbReference type="Proteomes" id="UP001274830"/>
    </source>
</evidence>
<dbReference type="EMBL" id="JAUTXT010000058">
    <property type="protein sequence ID" value="KAK3670338.1"/>
    <property type="molecule type" value="Genomic_DNA"/>
</dbReference>
<proteinExistence type="predicted"/>
<evidence type="ECO:0000313" key="2">
    <source>
        <dbReference type="EMBL" id="KAK3670338.1"/>
    </source>
</evidence>
<organism evidence="2 3">
    <name type="scientific">Recurvomyces mirabilis</name>
    <dbReference type="NCBI Taxonomy" id="574656"/>
    <lineage>
        <taxon>Eukaryota</taxon>
        <taxon>Fungi</taxon>
        <taxon>Dikarya</taxon>
        <taxon>Ascomycota</taxon>
        <taxon>Pezizomycotina</taxon>
        <taxon>Dothideomycetes</taxon>
        <taxon>Dothideomycetidae</taxon>
        <taxon>Mycosphaerellales</taxon>
        <taxon>Teratosphaeriaceae</taxon>
        <taxon>Recurvomyces</taxon>
    </lineage>
</organism>
<sequence length="417" mass="45707">MSDQAKPKGKSTKITKESLDKPLPHEPLPDKSTSDDGQNEHVETSHADSGPTVPFIAQALRSPRSGGSLGPSDSEQDDLTSLSESALECMHTLSAPETTGPPFAEPKQDHEPKDSLSASGGPETTAETGISVARPKDAKQSEPLSMLSGKRVEIVQPRAGAQPLSLERLKKWFDTNIHVKISDADAVLFQSASDGENGGTLPMFQEAVLYAYQHIEPLQRVVKVLKLRTVELGDADTESWLPKDVVSGEPADSIDVPMRSKVWILQEASKVKLRESFGRAADDATVELLKRWFEANLEENLEKAGRSLSVCLAEVQCIPTHDTLVQGLEYSLERRVRLQQLAINGDVGRIWDPALCAASAEFHERLYILRLTEMSEALGLSHQVDVATLTKTFVLEAVIKTLFEQNLEKSAQENEDQ</sequence>
<dbReference type="Proteomes" id="UP001274830">
    <property type="component" value="Unassembled WGS sequence"/>
</dbReference>
<comment type="caution">
    <text evidence="2">The sequence shown here is derived from an EMBL/GenBank/DDBJ whole genome shotgun (WGS) entry which is preliminary data.</text>
</comment>
<accession>A0AAE0TRS6</accession>
<evidence type="ECO:0000256" key="1">
    <source>
        <dbReference type="SAM" id="MobiDB-lite"/>
    </source>
</evidence>
<keyword evidence="3" id="KW-1185">Reference proteome</keyword>
<feature type="compositionally biased region" description="Basic and acidic residues" evidence="1">
    <location>
        <begin position="14"/>
        <end position="46"/>
    </location>
</feature>
<name>A0AAE0TRS6_9PEZI</name>
<gene>
    <name evidence="2" type="ORF">LTR78_009792</name>
</gene>